<dbReference type="EMBL" id="KN562149">
    <property type="protein sequence ID" value="KHJ85919.1"/>
    <property type="molecule type" value="Genomic_DNA"/>
</dbReference>
<proteinExistence type="inferred from homology"/>
<dbReference type="AlphaFoldDB" id="A0A0B1SLU4"/>
<evidence type="ECO:0000256" key="2">
    <source>
        <dbReference type="ARBA" id="ARBA00008573"/>
    </source>
</evidence>
<dbReference type="PANTHER" id="PTHR12300:SF161">
    <property type="entry name" value="RECEPTOR EXPRESSION-ENHANCING PROTEIN"/>
    <property type="match status" value="1"/>
</dbReference>
<dbReference type="PANTHER" id="PTHR12300">
    <property type="entry name" value="HVA22-LIKE PROTEINS"/>
    <property type="match status" value="1"/>
</dbReference>
<feature type="transmembrane region" description="Helical" evidence="6">
    <location>
        <begin position="44"/>
        <end position="73"/>
    </location>
</feature>
<dbReference type="Proteomes" id="UP000053660">
    <property type="component" value="Unassembled WGS sequence"/>
</dbReference>
<keyword evidence="5 6" id="KW-0472">Membrane</keyword>
<evidence type="ECO:0000256" key="4">
    <source>
        <dbReference type="ARBA" id="ARBA00022989"/>
    </source>
</evidence>
<reference evidence="7 8" key="1">
    <citation type="submission" date="2014-03" db="EMBL/GenBank/DDBJ databases">
        <title>Draft genome of the hookworm Oesophagostomum dentatum.</title>
        <authorList>
            <person name="Mitreva M."/>
        </authorList>
    </citation>
    <scope>NUCLEOTIDE SEQUENCE [LARGE SCALE GENOMIC DNA]</scope>
    <source>
        <strain evidence="7 8">OD-Hann</strain>
    </source>
</reference>
<evidence type="ECO:0000256" key="5">
    <source>
        <dbReference type="ARBA" id="ARBA00023136"/>
    </source>
</evidence>
<evidence type="ECO:0000313" key="8">
    <source>
        <dbReference type="Proteomes" id="UP000053660"/>
    </source>
</evidence>
<evidence type="ECO:0000256" key="6">
    <source>
        <dbReference type="RuleBase" id="RU362006"/>
    </source>
</evidence>
<accession>A0A0B1SLU4</accession>
<dbReference type="GO" id="GO:0016020">
    <property type="term" value="C:membrane"/>
    <property type="evidence" value="ECO:0007669"/>
    <property type="project" value="UniProtKB-SubCell"/>
</dbReference>
<keyword evidence="4 6" id="KW-1133">Transmembrane helix</keyword>
<protein>
    <recommendedName>
        <fullName evidence="6">Receptor expression-enhancing protein</fullName>
    </recommendedName>
</protein>
<keyword evidence="8" id="KW-1185">Reference proteome</keyword>
<keyword evidence="3 6" id="KW-0812">Transmembrane</keyword>
<evidence type="ECO:0000256" key="3">
    <source>
        <dbReference type="ARBA" id="ARBA00022692"/>
    </source>
</evidence>
<sequence length="183" mass="21435">MQALYLIFGHFAELVCNFMGFIYPAYVSIMAIETATKEDDTQWLTYWVVFAVLSVVEFFSHQILSIFPIYWLFKSLFLLWLYLPSTHGASQVYYKVVFAVLSVVEFFSHQILSIFPIYWLFKSLFLLWLYLPSTHGASQVYYKLIKPIFVKHHASIDQRVSHMADKARDALRSAAKEVENHLD</sequence>
<dbReference type="OrthoDB" id="10009287at2759"/>
<dbReference type="Pfam" id="PF03134">
    <property type="entry name" value="TB2_DP1_HVA22"/>
    <property type="match status" value="1"/>
</dbReference>
<feature type="transmembrane region" description="Helical" evidence="6">
    <location>
        <begin position="6"/>
        <end position="32"/>
    </location>
</feature>
<dbReference type="InterPro" id="IPR004345">
    <property type="entry name" value="TB2_DP1_HVA22"/>
</dbReference>
<gene>
    <name evidence="7" type="ORF">OESDEN_14344</name>
</gene>
<comment type="similarity">
    <text evidence="2 6">Belongs to the DP1 family.</text>
</comment>
<comment type="subcellular location">
    <subcellularLocation>
        <location evidence="1 6">Membrane</location>
        <topology evidence="1 6">Multi-pass membrane protein</topology>
    </subcellularLocation>
</comment>
<name>A0A0B1SLU4_OESDE</name>
<feature type="transmembrane region" description="Helical" evidence="6">
    <location>
        <begin position="93"/>
        <end position="121"/>
    </location>
</feature>
<organism evidence="7 8">
    <name type="scientific">Oesophagostomum dentatum</name>
    <name type="common">Nodular worm</name>
    <dbReference type="NCBI Taxonomy" id="61180"/>
    <lineage>
        <taxon>Eukaryota</taxon>
        <taxon>Metazoa</taxon>
        <taxon>Ecdysozoa</taxon>
        <taxon>Nematoda</taxon>
        <taxon>Chromadorea</taxon>
        <taxon>Rhabditida</taxon>
        <taxon>Rhabditina</taxon>
        <taxon>Rhabditomorpha</taxon>
        <taxon>Strongyloidea</taxon>
        <taxon>Strongylidae</taxon>
        <taxon>Oesophagostomum</taxon>
    </lineage>
</organism>
<evidence type="ECO:0000256" key="1">
    <source>
        <dbReference type="ARBA" id="ARBA00004141"/>
    </source>
</evidence>
<evidence type="ECO:0000313" key="7">
    <source>
        <dbReference type="EMBL" id="KHJ85919.1"/>
    </source>
</evidence>